<dbReference type="OrthoDB" id="3427327at2"/>
<accession>A0A2S9PZW5</accession>
<protein>
    <recommendedName>
        <fullName evidence="4">Subtilisin inhibitor domain-containing protein</fullName>
    </recommendedName>
</protein>
<dbReference type="SUPFAM" id="SSF55399">
    <property type="entry name" value="Subtilisin inhibitor"/>
    <property type="match status" value="1"/>
</dbReference>
<sequence length="98" mass="10735">MKDPPVNGTWDVTCPSRRKSGGRGNAFCDRLEGRTAPGIDLFAPVPADALCSAEYDRPATATVAGRWKGRRVDARFDRTNGCETARWGRLRPLLPPAH</sequence>
<feature type="region of interest" description="Disordered" evidence="1">
    <location>
        <begin position="1"/>
        <end position="22"/>
    </location>
</feature>
<gene>
    <name evidence="2" type="ORF">C6N75_06740</name>
</gene>
<dbReference type="GO" id="GO:0004867">
    <property type="term" value="F:serine-type endopeptidase inhibitor activity"/>
    <property type="evidence" value="ECO:0007669"/>
    <property type="project" value="InterPro"/>
</dbReference>
<dbReference type="EMBL" id="PVLV01000089">
    <property type="protein sequence ID" value="PRH79970.1"/>
    <property type="molecule type" value="Genomic_DNA"/>
</dbReference>
<evidence type="ECO:0000313" key="2">
    <source>
        <dbReference type="EMBL" id="PRH79970.1"/>
    </source>
</evidence>
<evidence type="ECO:0008006" key="4">
    <source>
        <dbReference type="Google" id="ProtNLM"/>
    </source>
</evidence>
<dbReference type="Gene3D" id="3.30.350.10">
    <property type="entry name" value="Subtilisin inhibitor-like"/>
    <property type="match status" value="1"/>
</dbReference>
<reference evidence="2 3" key="1">
    <citation type="submission" date="2018-03" db="EMBL/GenBank/DDBJ databases">
        <title>Novel Streptomyces sp. from soil.</title>
        <authorList>
            <person name="Tan G.Y.A."/>
            <person name="Lee Z.Y."/>
        </authorList>
    </citation>
    <scope>NUCLEOTIDE SEQUENCE [LARGE SCALE GENOMIC DNA]</scope>
    <source>
        <strain evidence="2 3">ST5x</strain>
    </source>
</reference>
<dbReference type="RefSeq" id="WP_105867928.1">
    <property type="nucleotide sequence ID" value="NZ_PVLV01000089.1"/>
</dbReference>
<keyword evidence="3" id="KW-1185">Reference proteome</keyword>
<evidence type="ECO:0000256" key="1">
    <source>
        <dbReference type="SAM" id="MobiDB-lite"/>
    </source>
</evidence>
<dbReference type="InterPro" id="IPR036819">
    <property type="entry name" value="Subtilisin_inhibitor-like_sf"/>
</dbReference>
<dbReference type="AlphaFoldDB" id="A0A2S9PZW5"/>
<comment type="caution">
    <text evidence="2">The sequence shown here is derived from an EMBL/GenBank/DDBJ whole genome shotgun (WGS) entry which is preliminary data.</text>
</comment>
<name>A0A2S9PZW5_9ACTN</name>
<evidence type="ECO:0000313" key="3">
    <source>
        <dbReference type="Proteomes" id="UP000239322"/>
    </source>
</evidence>
<dbReference type="Proteomes" id="UP000239322">
    <property type="component" value="Unassembled WGS sequence"/>
</dbReference>
<proteinExistence type="predicted"/>
<organism evidence="2 3">
    <name type="scientific">Streptomyces solincola</name>
    <dbReference type="NCBI Taxonomy" id="2100817"/>
    <lineage>
        <taxon>Bacteria</taxon>
        <taxon>Bacillati</taxon>
        <taxon>Actinomycetota</taxon>
        <taxon>Actinomycetes</taxon>
        <taxon>Kitasatosporales</taxon>
        <taxon>Streptomycetaceae</taxon>
        <taxon>Streptomyces</taxon>
    </lineage>
</organism>